<dbReference type="OrthoDB" id="10646003at2759"/>
<protein>
    <recommendedName>
        <fullName evidence="2">HD-GYP domain-containing protein</fullName>
    </recommendedName>
</protein>
<evidence type="ECO:0000256" key="1">
    <source>
        <dbReference type="SAM" id="MobiDB-lite"/>
    </source>
</evidence>
<dbReference type="InterPro" id="IPR037522">
    <property type="entry name" value="HD_GYP_dom"/>
</dbReference>
<proteinExistence type="predicted"/>
<organism evidence="3 4">
    <name type="scientific">Haemaphysalis longicornis</name>
    <name type="common">Bush tick</name>
    <dbReference type="NCBI Taxonomy" id="44386"/>
    <lineage>
        <taxon>Eukaryota</taxon>
        <taxon>Metazoa</taxon>
        <taxon>Ecdysozoa</taxon>
        <taxon>Arthropoda</taxon>
        <taxon>Chelicerata</taxon>
        <taxon>Arachnida</taxon>
        <taxon>Acari</taxon>
        <taxon>Parasitiformes</taxon>
        <taxon>Ixodida</taxon>
        <taxon>Ixodoidea</taxon>
        <taxon>Ixodidae</taxon>
        <taxon>Haemaphysalinae</taxon>
        <taxon>Haemaphysalis</taxon>
    </lineage>
</organism>
<sequence length="336" mass="38435">MPVPSLRRFTSSRRRQLRRAHFPQQIESPFSCRSQDCCDARPRRASSPGSRPRQRGELASYEVRYTIVCKSMRKRRERRVSVRRAVVSDCPKFSLPPGTADKLEACCWNESQGCTFIGSLQAVLTHYEEHCVFHVVSCPRCNGSVLQQDLPRHYRAGCHGEAISSSPEQPTLVQGLVLRPAGDTETSLDELKALPRDPYQDKLPEIQRKLDEVLEETKNIGTQVEELTKTFRGREDRLTRALEELSTTFSQELRSQLHELPACARDMPNVGRNTNGEAGMTSANDMPWSLEKKHVLRKLELLATDSQAYLEFLRQRSDQHLHQPAAEYEPFILYSR</sequence>
<comment type="caution">
    <text evidence="3">The sequence shown here is derived from an EMBL/GenBank/DDBJ whole genome shotgun (WGS) entry which is preliminary data.</text>
</comment>
<dbReference type="OMA" id="SANDMPW"/>
<evidence type="ECO:0000313" key="4">
    <source>
        <dbReference type="Proteomes" id="UP000821853"/>
    </source>
</evidence>
<evidence type="ECO:0000313" key="3">
    <source>
        <dbReference type="EMBL" id="KAH9375754.1"/>
    </source>
</evidence>
<evidence type="ECO:0000259" key="2">
    <source>
        <dbReference type="PROSITE" id="PS51832"/>
    </source>
</evidence>
<dbReference type="VEuPathDB" id="VectorBase:HLOH_050260"/>
<dbReference type="EMBL" id="JABSTR010000007">
    <property type="protein sequence ID" value="KAH9375754.1"/>
    <property type="molecule type" value="Genomic_DNA"/>
</dbReference>
<feature type="region of interest" description="Disordered" evidence="1">
    <location>
        <begin position="31"/>
        <end position="56"/>
    </location>
</feature>
<reference evidence="3 4" key="1">
    <citation type="journal article" date="2020" name="Cell">
        <title>Large-Scale Comparative Analyses of Tick Genomes Elucidate Their Genetic Diversity and Vector Capacities.</title>
        <authorList>
            <consortium name="Tick Genome and Microbiome Consortium (TIGMIC)"/>
            <person name="Jia N."/>
            <person name="Wang J."/>
            <person name="Shi W."/>
            <person name="Du L."/>
            <person name="Sun Y."/>
            <person name="Zhan W."/>
            <person name="Jiang J.F."/>
            <person name="Wang Q."/>
            <person name="Zhang B."/>
            <person name="Ji P."/>
            <person name="Bell-Sakyi L."/>
            <person name="Cui X.M."/>
            <person name="Yuan T.T."/>
            <person name="Jiang B.G."/>
            <person name="Yang W.F."/>
            <person name="Lam T.T."/>
            <person name="Chang Q.C."/>
            <person name="Ding S.J."/>
            <person name="Wang X.J."/>
            <person name="Zhu J.G."/>
            <person name="Ruan X.D."/>
            <person name="Zhao L."/>
            <person name="Wei J.T."/>
            <person name="Ye R.Z."/>
            <person name="Que T.C."/>
            <person name="Du C.H."/>
            <person name="Zhou Y.H."/>
            <person name="Cheng J.X."/>
            <person name="Dai P.F."/>
            <person name="Guo W.B."/>
            <person name="Han X.H."/>
            <person name="Huang E.J."/>
            <person name="Li L.F."/>
            <person name="Wei W."/>
            <person name="Gao Y.C."/>
            <person name="Liu J.Z."/>
            <person name="Shao H.Z."/>
            <person name="Wang X."/>
            <person name="Wang C.C."/>
            <person name="Yang T.C."/>
            <person name="Huo Q.B."/>
            <person name="Li W."/>
            <person name="Chen H.Y."/>
            <person name="Chen S.E."/>
            <person name="Zhou L.G."/>
            <person name="Ni X.B."/>
            <person name="Tian J.H."/>
            <person name="Sheng Y."/>
            <person name="Liu T."/>
            <person name="Pan Y.S."/>
            <person name="Xia L.Y."/>
            <person name="Li J."/>
            <person name="Zhao F."/>
            <person name="Cao W.C."/>
        </authorList>
    </citation>
    <scope>NUCLEOTIDE SEQUENCE [LARGE SCALE GENOMIC DNA]</scope>
    <source>
        <strain evidence="3">HaeL-2018</strain>
    </source>
</reference>
<dbReference type="PROSITE" id="PS51832">
    <property type="entry name" value="HD_GYP"/>
    <property type="match status" value="1"/>
</dbReference>
<name>A0A9J6GKL2_HAELO</name>
<dbReference type="SUPFAM" id="SSF49599">
    <property type="entry name" value="TRAF domain-like"/>
    <property type="match status" value="1"/>
</dbReference>
<gene>
    <name evidence="3" type="ORF">HPB48_014638</name>
</gene>
<dbReference type="AlphaFoldDB" id="A0A9J6GKL2"/>
<keyword evidence="4" id="KW-1185">Reference proteome</keyword>
<dbReference type="Proteomes" id="UP000821853">
    <property type="component" value="Chromosome 5"/>
</dbReference>
<accession>A0A9J6GKL2</accession>
<feature type="domain" description="HD-GYP" evidence="2">
    <location>
        <begin position="206"/>
        <end position="336"/>
    </location>
</feature>